<reference evidence="1" key="1">
    <citation type="submission" date="2014-11" db="EMBL/GenBank/DDBJ databases">
        <authorList>
            <person name="Amaro Gonzalez C."/>
        </authorList>
    </citation>
    <scope>NUCLEOTIDE SEQUENCE</scope>
</reference>
<dbReference type="AlphaFoldDB" id="A0A0E9VQ98"/>
<organism evidence="1">
    <name type="scientific">Anguilla anguilla</name>
    <name type="common">European freshwater eel</name>
    <name type="synonym">Muraena anguilla</name>
    <dbReference type="NCBI Taxonomy" id="7936"/>
    <lineage>
        <taxon>Eukaryota</taxon>
        <taxon>Metazoa</taxon>
        <taxon>Chordata</taxon>
        <taxon>Craniata</taxon>
        <taxon>Vertebrata</taxon>
        <taxon>Euteleostomi</taxon>
        <taxon>Actinopterygii</taxon>
        <taxon>Neopterygii</taxon>
        <taxon>Teleostei</taxon>
        <taxon>Anguilliformes</taxon>
        <taxon>Anguillidae</taxon>
        <taxon>Anguilla</taxon>
    </lineage>
</organism>
<protein>
    <submittedName>
        <fullName evidence="1">Uncharacterized protein</fullName>
    </submittedName>
</protein>
<dbReference type="EMBL" id="GBXM01028345">
    <property type="protein sequence ID" value="JAH80232.1"/>
    <property type="molecule type" value="Transcribed_RNA"/>
</dbReference>
<sequence>MDDYNCYLIRSIEVEGLILFWQGTILQSLIVLFM</sequence>
<accession>A0A0E9VQ98</accession>
<proteinExistence type="predicted"/>
<evidence type="ECO:0000313" key="1">
    <source>
        <dbReference type="EMBL" id="JAH80232.1"/>
    </source>
</evidence>
<reference evidence="1" key="2">
    <citation type="journal article" date="2015" name="Fish Shellfish Immunol.">
        <title>Early steps in the European eel (Anguilla anguilla)-Vibrio vulnificus interaction in the gills: Role of the RtxA13 toxin.</title>
        <authorList>
            <person name="Callol A."/>
            <person name="Pajuelo D."/>
            <person name="Ebbesson L."/>
            <person name="Teles M."/>
            <person name="MacKenzie S."/>
            <person name="Amaro C."/>
        </authorList>
    </citation>
    <scope>NUCLEOTIDE SEQUENCE</scope>
</reference>
<name>A0A0E9VQ98_ANGAN</name>